<protein>
    <recommendedName>
        <fullName evidence="4">SCP domain-containing protein</fullName>
    </recommendedName>
</protein>
<feature type="chain" id="PRO_5002356325" description="SCP domain-containing protein" evidence="3">
    <location>
        <begin position="27"/>
        <end position="180"/>
    </location>
</feature>
<dbReference type="InterPro" id="IPR035940">
    <property type="entry name" value="CAP_sf"/>
</dbReference>
<name>A0A0E0CSD0_9ORYZ</name>
<dbReference type="PRINTS" id="PR00837">
    <property type="entry name" value="V5TPXLIKE"/>
</dbReference>
<comment type="function">
    <text evidence="1">Probably involved in the defense reaction of plants against pathogens.</text>
</comment>
<evidence type="ECO:0000256" key="1">
    <source>
        <dbReference type="ARBA" id="ARBA00003143"/>
    </source>
</evidence>
<dbReference type="InterPro" id="IPR002413">
    <property type="entry name" value="V5_allergen-like"/>
</dbReference>
<organism evidence="5">
    <name type="scientific">Oryza meridionalis</name>
    <dbReference type="NCBI Taxonomy" id="40149"/>
    <lineage>
        <taxon>Eukaryota</taxon>
        <taxon>Viridiplantae</taxon>
        <taxon>Streptophyta</taxon>
        <taxon>Embryophyta</taxon>
        <taxon>Tracheophyta</taxon>
        <taxon>Spermatophyta</taxon>
        <taxon>Magnoliopsida</taxon>
        <taxon>Liliopsida</taxon>
        <taxon>Poales</taxon>
        <taxon>Poaceae</taxon>
        <taxon>BOP clade</taxon>
        <taxon>Oryzoideae</taxon>
        <taxon>Oryzeae</taxon>
        <taxon>Oryzinae</taxon>
        <taxon>Oryza</taxon>
    </lineage>
</organism>
<dbReference type="GO" id="GO:0005576">
    <property type="term" value="C:extracellular region"/>
    <property type="evidence" value="ECO:0007669"/>
    <property type="project" value="InterPro"/>
</dbReference>
<dbReference type="eggNOG" id="KOG3017">
    <property type="taxonomic scope" value="Eukaryota"/>
</dbReference>
<feature type="signal peptide" evidence="3">
    <location>
        <begin position="1"/>
        <end position="26"/>
    </location>
</feature>
<dbReference type="InterPro" id="IPR018244">
    <property type="entry name" value="Allrgn_V5/Tpx1_CS"/>
</dbReference>
<dbReference type="STRING" id="40149.A0A0E0CSD0"/>
<reference evidence="5" key="1">
    <citation type="submission" date="2015-04" db="UniProtKB">
        <authorList>
            <consortium name="EnsemblPlants"/>
        </authorList>
    </citation>
    <scope>IDENTIFICATION</scope>
</reference>
<keyword evidence="2" id="KW-0611">Plant defense</keyword>
<evidence type="ECO:0000256" key="2">
    <source>
        <dbReference type="ARBA" id="ARBA00023265"/>
    </source>
</evidence>
<keyword evidence="2" id="KW-0568">Pathogenesis-related protein</keyword>
<evidence type="ECO:0000259" key="4">
    <source>
        <dbReference type="SMART" id="SM00198"/>
    </source>
</evidence>
<dbReference type="SMART" id="SM00198">
    <property type="entry name" value="SCP"/>
    <property type="match status" value="1"/>
</dbReference>
<dbReference type="PANTHER" id="PTHR10334">
    <property type="entry name" value="CYSTEINE-RICH SECRETORY PROTEIN-RELATED"/>
    <property type="match status" value="1"/>
</dbReference>
<proteinExistence type="predicted"/>
<dbReference type="Gramene" id="OMERI02G33220.1">
    <property type="protein sequence ID" value="OMERI02G33220.1"/>
    <property type="gene ID" value="OMERI02G33220"/>
</dbReference>
<evidence type="ECO:0000313" key="5">
    <source>
        <dbReference type="EnsemblPlants" id="OMERI02G33220.1"/>
    </source>
</evidence>
<dbReference type="PROSITE" id="PS01010">
    <property type="entry name" value="CRISP_2"/>
    <property type="match status" value="1"/>
</dbReference>
<dbReference type="Pfam" id="PF00188">
    <property type="entry name" value="CAP"/>
    <property type="match status" value="1"/>
</dbReference>
<dbReference type="FunFam" id="3.40.33.10:FF:000023">
    <property type="entry name" value="Pathogenesis-related protein-1-like"/>
    <property type="match status" value="1"/>
</dbReference>
<dbReference type="PRINTS" id="PR00838">
    <property type="entry name" value="V5ALLERGEN"/>
</dbReference>
<evidence type="ECO:0000256" key="3">
    <source>
        <dbReference type="SAM" id="SignalP"/>
    </source>
</evidence>
<dbReference type="InterPro" id="IPR014044">
    <property type="entry name" value="CAP_dom"/>
</dbReference>
<dbReference type="AlphaFoldDB" id="A0A0E0CSD0"/>
<dbReference type="SUPFAM" id="SSF55797">
    <property type="entry name" value="PR-1-like"/>
    <property type="match status" value="1"/>
</dbReference>
<reference evidence="5" key="2">
    <citation type="submission" date="2018-05" db="EMBL/GenBank/DDBJ databases">
        <title>OmerRS3 (Oryza meridionalis Reference Sequence Version 3).</title>
        <authorList>
            <person name="Zhang J."/>
            <person name="Kudrna D."/>
            <person name="Lee S."/>
            <person name="Talag J."/>
            <person name="Welchert J."/>
            <person name="Wing R.A."/>
        </authorList>
    </citation>
    <scope>NUCLEOTIDE SEQUENCE [LARGE SCALE GENOMIC DNA]</scope>
    <source>
        <strain evidence="5">cv. OR44</strain>
    </source>
</reference>
<dbReference type="InterPro" id="IPR001283">
    <property type="entry name" value="CRISP-related"/>
</dbReference>
<keyword evidence="6" id="KW-1185">Reference proteome</keyword>
<dbReference type="Gene3D" id="3.40.33.10">
    <property type="entry name" value="CAP"/>
    <property type="match status" value="1"/>
</dbReference>
<dbReference type="Proteomes" id="UP000008021">
    <property type="component" value="Chromosome 2"/>
</dbReference>
<sequence>MEYSSRRVSCCVALAAVLLLSSRTLGAAAAGAPRRLLQISEAQQFVVPQTHLRAIYGLHPLKWSSDLADLATRWADQYKGDCAAASAASASSAGGVNVFRGYGGEAWQPSDAVAAWAEEAQHYDYGANACAAGKECGHYKQMMWRDSTQVGCASVTCSSGETLMACHYEPQGNIMGEKPF</sequence>
<feature type="domain" description="SCP" evidence="4">
    <location>
        <begin position="40"/>
        <end position="176"/>
    </location>
</feature>
<keyword evidence="3" id="KW-0732">Signal</keyword>
<accession>A0A0E0CSD0</accession>
<evidence type="ECO:0000313" key="6">
    <source>
        <dbReference type="Proteomes" id="UP000008021"/>
    </source>
</evidence>
<dbReference type="EnsemblPlants" id="OMERI02G33220.1">
    <property type="protein sequence ID" value="OMERI02G33220.1"/>
    <property type="gene ID" value="OMERI02G33220"/>
</dbReference>
<dbReference type="HOGENOM" id="CLU_035730_8_1_1"/>